<dbReference type="Proteomes" id="UP000050465">
    <property type="component" value="Unassembled WGS sequence"/>
</dbReference>
<reference evidence="3 4" key="1">
    <citation type="submission" date="2015-09" db="EMBL/GenBank/DDBJ databases">
        <title>Identification and resolution of microdiversity through metagenomic sequencing of parallel consortia.</title>
        <authorList>
            <person name="Nelson W.C."/>
            <person name="Romine M.F."/>
            <person name="Lindemann S.R."/>
        </authorList>
    </citation>
    <scope>NUCLEOTIDE SEQUENCE [LARGE SCALE GENOMIC DNA]</scope>
    <source>
        <strain evidence="3">Ana</strain>
    </source>
</reference>
<feature type="domain" description="SLH" evidence="2">
    <location>
        <begin position="192"/>
        <end position="256"/>
    </location>
</feature>
<evidence type="ECO:0000259" key="2">
    <source>
        <dbReference type="PROSITE" id="PS51272"/>
    </source>
</evidence>
<dbReference type="InterPro" id="IPR001119">
    <property type="entry name" value="SLH_dom"/>
</dbReference>
<dbReference type="EMBL" id="LJZR01000004">
    <property type="protein sequence ID" value="KPQ36708.1"/>
    <property type="molecule type" value="Genomic_DNA"/>
</dbReference>
<accession>A0A0P8DIU8</accession>
<dbReference type="STRING" id="1666911.HLUCCA11_04280"/>
<dbReference type="PROSITE" id="PS51272">
    <property type="entry name" value="SLH"/>
    <property type="match status" value="3"/>
</dbReference>
<dbReference type="PANTHER" id="PTHR37841">
    <property type="entry name" value="GLR2918 PROTEIN"/>
    <property type="match status" value="1"/>
</dbReference>
<dbReference type="AlphaFoldDB" id="A0A0P8DIU8"/>
<feature type="domain" description="SLH" evidence="2">
    <location>
        <begin position="65"/>
        <end position="125"/>
    </location>
</feature>
<name>A0A0P8DIU8_9CYAN</name>
<dbReference type="PANTHER" id="PTHR37841:SF1">
    <property type="entry name" value="DUF3298 DOMAIN-CONTAINING PROTEIN"/>
    <property type="match status" value="1"/>
</dbReference>
<dbReference type="InterPro" id="IPR032774">
    <property type="entry name" value="WG_beta_rep"/>
</dbReference>
<evidence type="ECO:0000256" key="1">
    <source>
        <dbReference type="SAM" id="MobiDB-lite"/>
    </source>
</evidence>
<evidence type="ECO:0000313" key="3">
    <source>
        <dbReference type="EMBL" id="KPQ36708.1"/>
    </source>
</evidence>
<feature type="domain" description="SLH" evidence="2">
    <location>
        <begin position="126"/>
        <end position="189"/>
    </location>
</feature>
<protein>
    <submittedName>
        <fullName evidence="3">S-layer homology domain</fullName>
    </submittedName>
</protein>
<sequence>MMPPNSLKNPVQCLPRPFGMFLSVRLFTGLSAMLLTIMPHAFAAELSTPDGSAAESLAPSGPEAIPLLEFSDTQGYWAAACVDQMGSSGVMKGYGDRRFLPNNNISRAEFAALMMRAFGESTKVRDALAFTDVPASFWAADVIKQAYERGFLEGYPNSQFRPYQEISRAQAMTIFARVRRLSSTGDTDNILNQYFSDQSEIPGYARGAIAAAAKANLVVNYPAVDQFRPNDGMKRGEVAAVLCQAYRDGYDRRNVPDETIVQVQFCPVSSPAYDADGFAVVFGGADEFGYGRSGMQDRSGRWIIPPIYGELHPFSDGLALGFPPPFEYYPQSYSLIDQQGQIAFSRPIEGHIRDFSEGLAAFSTADGQWGFLKKTGEVAIAPQFSDAQPFANGLARVQKNGRFGFINKSGQVIIPIQYEATHEMFQENLVGARLQSSGKWGYLNASGEWAIAPQFQAVEAFWQRMARVTNTNNTRSQWSTINQLGEPADASTENELVGSDSKPPTLRNCSYS</sequence>
<dbReference type="Pfam" id="PF00395">
    <property type="entry name" value="SLH"/>
    <property type="match status" value="3"/>
</dbReference>
<organism evidence="3 4">
    <name type="scientific">Phormidesmis priestleyi Ana</name>
    <dbReference type="NCBI Taxonomy" id="1666911"/>
    <lineage>
        <taxon>Bacteria</taxon>
        <taxon>Bacillati</taxon>
        <taxon>Cyanobacteriota</taxon>
        <taxon>Cyanophyceae</taxon>
        <taxon>Leptolyngbyales</taxon>
        <taxon>Leptolyngbyaceae</taxon>
        <taxon>Phormidesmis</taxon>
    </lineage>
</organism>
<feature type="region of interest" description="Disordered" evidence="1">
    <location>
        <begin position="487"/>
        <end position="512"/>
    </location>
</feature>
<evidence type="ECO:0000313" key="4">
    <source>
        <dbReference type="Proteomes" id="UP000050465"/>
    </source>
</evidence>
<dbReference type="Pfam" id="PF14903">
    <property type="entry name" value="WG_beta_rep"/>
    <property type="match status" value="4"/>
</dbReference>
<gene>
    <name evidence="3" type="ORF">HLUCCA11_04280</name>
</gene>
<comment type="caution">
    <text evidence="3">The sequence shown here is derived from an EMBL/GenBank/DDBJ whole genome shotgun (WGS) entry which is preliminary data.</text>
</comment>
<proteinExistence type="predicted"/>
<dbReference type="SUPFAM" id="SSF69360">
    <property type="entry name" value="Cell wall binding repeat"/>
    <property type="match status" value="1"/>
</dbReference>